<evidence type="ECO:0000313" key="3">
    <source>
        <dbReference type="Proteomes" id="UP000240572"/>
    </source>
</evidence>
<comment type="caution">
    <text evidence="2">The sequence shown here is derived from an EMBL/GenBank/DDBJ whole genome shotgun (WGS) entry which is preliminary data.</text>
</comment>
<gene>
    <name evidence="2" type="ORF">B0I18_1011150</name>
</gene>
<dbReference type="AlphaFoldDB" id="A0A2P8DCP2"/>
<dbReference type="PROSITE" id="PS51257">
    <property type="entry name" value="PROKAR_LIPOPROTEIN"/>
    <property type="match status" value="1"/>
</dbReference>
<evidence type="ECO:0000313" key="2">
    <source>
        <dbReference type="EMBL" id="PSK94986.1"/>
    </source>
</evidence>
<evidence type="ECO:0008006" key="4">
    <source>
        <dbReference type="Google" id="ProtNLM"/>
    </source>
</evidence>
<evidence type="ECO:0000256" key="1">
    <source>
        <dbReference type="SAM" id="SignalP"/>
    </source>
</evidence>
<keyword evidence="3" id="KW-1185">Reference proteome</keyword>
<protein>
    <recommendedName>
        <fullName evidence="4">Secreted protein (Por secretion system target)</fullName>
    </recommendedName>
</protein>
<dbReference type="RefSeq" id="WP_106521664.1">
    <property type="nucleotide sequence ID" value="NZ_PYGD01000001.1"/>
</dbReference>
<reference evidence="2 3" key="1">
    <citation type="submission" date="2018-03" db="EMBL/GenBank/DDBJ databases">
        <title>Genomic Encyclopedia of Type Strains, Phase III (KMG-III): the genomes of soil and plant-associated and newly described type strains.</title>
        <authorList>
            <person name="Whitman W."/>
        </authorList>
    </citation>
    <scope>NUCLEOTIDE SEQUENCE [LARGE SCALE GENOMIC DNA]</scope>
    <source>
        <strain evidence="2 3">CGMCC 1.12700</strain>
    </source>
</reference>
<feature type="chain" id="PRO_5015194326" description="Secreted protein (Por secretion system target)" evidence="1">
    <location>
        <begin position="21"/>
        <end position="165"/>
    </location>
</feature>
<feature type="signal peptide" evidence="1">
    <location>
        <begin position="1"/>
        <end position="20"/>
    </location>
</feature>
<dbReference type="Proteomes" id="UP000240572">
    <property type="component" value="Unassembled WGS sequence"/>
</dbReference>
<organism evidence="2 3">
    <name type="scientific">Taibaiella chishuiensis</name>
    <dbReference type="NCBI Taxonomy" id="1434707"/>
    <lineage>
        <taxon>Bacteria</taxon>
        <taxon>Pseudomonadati</taxon>
        <taxon>Bacteroidota</taxon>
        <taxon>Chitinophagia</taxon>
        <taxon>Chitinophagales</taxon>
        <taxon>Chitinophagaceae</taxon>
        <taxon>Taibaiella</taxon>
    </lineage>
</organism>
<dbReference type="EMBL" id="PYGD01000001">
    <property type="protein sequence ID" value="PSK94986.1"/>
    <property type="molecule type" value="Genomic_DNA"/>
</dbReference>
<keyword evidence="1" id="KW-0732">Signal</keyword>
<dbReference type="OrthoDB" id="1441720at2"/>
<accession>A0A2P8DCP2</accession>
<name>A0A2P8DCP2_9BACT</name>
<sequence length="165" mass="18059">MKLNRIALFPLLLCLLLAGACNKDKGGRQTEVISGVYLRTVDAAPAGQEGAPDIHTEDLHCTLLCYPNPSIEVLNLHISNTNPATTVRILMMPALFESAPASALIENRWIVGSVSLDQSFPLPQTTANGHKQVSLDVSKLPRGFYRLYAETADGARCWDNIWLTK</sequence>
<proteinExistence type="predicted"/>